<evidence type="ECO:0000256" key="2">
    <source>
        <dbReference type="SAM" id="Phobius"/>
    </source>
</evidence>
<feature type="region of interest" description="Disordered" evidence="1">
    <location>
        <begin position="123"/>
        <end position="147"/>
    </location>
</feature>
<reference evidence="3 5" key="2">
    <citation type="journal article" date="2013" name="Nature">
        <title>Insights into bilaterian evolution from three spiralian genomes.</title>
        <authorList>
            <person name="Simakov O."/>
            <person name="Marletaz F."/>
            <person name="Cho S.J."/>
            <person name="Edsinger-Gonzales E."/>
            <person name="Havlak P."/>
            <person name="Hellsten U."/>
            <person name="Kuo D.H."/>
            <person name="Larsson T."/>
            <person name="Lv J."/>
            <person name="Arendt D."/>
            <person name="Savage R."/>
            <person name="Osoegawa K."/>
            <person name="de Jong P."/>
            <person name="Grimwood J."/>
            <person name="Chapman J.A."/>
            <person name="Shapiro H."/>
            <person name="Aerts A."/>
            <person name="Otillar R.P."/>
            <person name="Terry A.Y."/>
            <person name="Boore J.L."/>
            <person name="Grigoriev I.V."/>
            <person name="Lindberg D.R."/>
            <person name="Seaver E.C."/>
            <person name="Weisblat D.A."/>
            <person name="Putnam N.H."/>
            <person name="Rokhsar D.S."/>
        </authorList>
    </citation>
    <scope>NUCLEOTIDE SEQUENCE</scope>
</reference>
<dbReference type="InParanoid" id="T1F371"/>
<feature type="transmembrane region" description="Helical" evidence="2">
    <location>
        <begin position="255"/>
        <end position="280"/>
    </location>
</feature>
<dbReference type="EnsemblMetazoa" id="HelroT170574">
    <property type="protein sequence ID" value="HelroP170574"/>
    <property type="gene ID" value="HelroG170574"/>
</dbReference>
<dbReference type="InterPro" id="IPR051423">
    <property type="entry name" value="CD225/Dispanin"/>
</dbReference>
<dbReference type="AlphaFoldDB" id="T1F371"/>
<dbReference type="GeneID" id="20203270"/>
<name>T1F371_HELRO</name>
<keyword evidence="5" id="KW-1185">Reference proteome</keyword>
<organism evidence="4 5">
    <name type="scientific">Helobdella robusta</name>
    <name type="common">Californian leech</name>
    <dbReference type="NCBI Taxonomy" id="6412"/>
    <lineage>
        <taxon>Eukaryota</taxon>
        <taxon>Metazoa</taxon>
        <taxon>Spiralia</taxon>
        <taxon>Lophotrochozoa</taxon>
        <taxon>Annelida</taxon>
        <taxon>Clitellata</taxon>
        <taxon>Hirudinea</taxon>
        <taxon>Rhynchobdellida</taxon>
        <taxon>Glossiphoniidae</taxon>
        <taxon>Helobdella</taxon>
    </lineage>
</organism>
<reference evidence="4" key="3">
    <citation type="submission" date="2015-06" db="UniProtKB">
        <authorList>
            <consortium name="EnsemblMetazoa"/>
        </authorList>
    </citation>
    <scope>IDENTIFICATION</scope>
</reference>
<dbReference type="RefSeq" id="XP_009014627.1">
    <property type="nucleotide sequence ID" value="XM_009016379.1"/>
</dbReference>
<dbReference type="EMBL" id="AMQM01003596">
    <property type="status" value="NOT_ANNOTATED_CDS"/>
    <property type="molecule type" value="Genomic_DNA"/>
</dbReference>
<evidence type="ECO:0000313" key="4">
    <source>
        <dbReference type="EnsemblMetazoa" id="HelroP170574"/>
    </source>
</evidence>
<dbReference type="PANTHER" id="PTHR14948:SF25">
    <property type="entry name" value="DUF4190 DOMAIN-CONTAINING PROTEIN"/>
    <property type="match status" value="1"/>
</dbReference>
<dbReference type="Proteomes" id="UP000015101">
    <property type="component" value="Unassembled WGS sequence"/>
</dbReference>
<dbReference type="PANTHER" id="PTHR14948">
    <property type="entry name" value="NG5"/>
    <property type="match status" value="1"/>
</dbReference>
<sequence length="282" mass="33209">MEEYFNSQQRSQDYFPQQQHHQQHVQPNVSYSPPPYYDQLPSPLPRLNPPQQQYSQPPEYNHQRHQQQQDLDSQFSTYERAFQEPKLHFQRMRQQQLQEQQQQQQQQQVLQQQNTYLQHFSQHEFRPNQPQQQSQYDQQEIQSRPQLPQQPQQFMTAFNDLDSVQWGRISNNDDDDSRAYIGPLVFSILVTILCGVLFGLIALVTAGKIFSEFFYEFDLRLFCHNLLNNFVSVSSKKKYDAGNVERAKFLRRASYALSIIGLVVGAVILAVVIAFVVIVLKK</sequence>
<keyword evidence="2" id="KW-1133">Transmembrane helix</keyword>
<feature type="transmembrane region" description="Helical" evidence="2">
    <location>
        <begin position="180"/>
        <end position="204"/>
    </location>
</feature>
<feature type="compositionally biased region" description="Low complexity" evidence="1">
    <location>
        <begin position="129"/>
        <end position="147"/>
    </location>
</feature>
<keyword evidence="2" id="KW-0472">Membrane</keyword>
<feature type="region of interest" description="Disordered" evidence="1">
    <location>
        <begin position="1"/>
        <end position="72"/>
    </location>
</feature>
<dbReference type="KEGG" id="hro:HELRODRAFT_170574"/>
<reference evidence="5" key="1">
    <citation type="submission" date="2012-12" db="EMBL/GenBank/DDBJ databases">
        <authorList>
            <person name="Hellsten U."/>
            <person name="Grimwood J."/>
            <person name="Chapman J.A."/>
            <person name="Shapiro H."/>
            <person name="Aerts A."/>
            <person name="Otillar R.P."/>
            <person name="Terry A.Y."/>
            <person name="Boore J.L."/>
            <person name="Simakov O."/>
            <person name="Marletaz F."/>
            <person name="Cho S.-J."/>
            <person name="Edsinger-Gonzales E."/>
            <person name="Havlak P."/>
            <person name="Kuo D.-H."/>
            <person name="Larsson T."/>
            <person name="Lv J."/>
            <person name="Arendt D."/>
            <person name="Savage R."/>
            <person name="Osoegawa K."/>
            <person name="de Jong P."/>
            <person name="Lindberg D.R."/>
            <person name="Seaver E.C."/>
            <person name="Weisblat D.A."/>
            <person name="Putnam N.H."/>
            <person name="Grigoriev I.V."/>
            <person name="Rokhsar D.S."/>
        </authorList>
    </citation>
    <scope>NUCLEOTIDE SEQUENCE</scope>
</reference>
<evidence type="ECO:0000313" key="3">
    <source>
        <dbReference type="EMBL" id="ESO07249.1"/>
    </source>
</evidence>
<evidence type="ECO:0000313" key="5">
    <source>
        <dbReference type="Proteomes" id="UP000015101"/>
    </source>
</evidence>
<feature type="compositionally biased region" description="Low complexity" evidence="1">
    <location>
        <begin position="49"/>
        <end position="58"/>
    </location>
</feature>
<dbReference type="HOGENOM" id="CLU_987908_0_0_1"/>
<evidence type="ECO:0000256" key="1">
    <source>
        <dbReference type="SAM" id="MobiDB-lite"/>
    </source>
</evidence>
<dbReference type="EMBL" id="KB096222">
    <property type="protein sequence ID" value="ESO07249.1"/>
    <property type="molecule type" value="Genomic_DNA"/>
</dbReference>
<dbReference type="GO" id="GO:0016020">
    <property type="term" value="C:membrane"/>
    <property type="evidence" value="ECO:0000318"/>
    <property type="project" value="GO_Central"/>
</dbReference>
<feature type="compositionally biased region" description="Low complexity" evidence="1">
    <location>
        <begin position="17"/>
        <end position="26"/>
    </location>
</feature>
<accession>T1F371</accession>
<feature type="compositionally biased region" description="Pro residues" evidence="1">
    <location>
        <begin position="32"/>
        <end position="48"/>
    </location>
</feature>
<protein>
    <submittedName>
        <fullName evidence="3 4">Uncharacterized protein</fullName>
    </submittedName>
</protein>
<proteinExistence type="predicted"/>
<keyword evidence="2" id="KW-0812">Transmembrane</keyword>
<feature type="compositionally biased region" description="Polar residues" evidence="1">
    <location>
        <begin position="1"/>
        <end position="16"/>
    </location>
</feature>
<gene>
    <name evidence="4" type="primary">20203270</name>
    <name evidence="3" type="ORF">HELRODRAFT_170574</name>
</gene>
<dbReference type="CTD" id="20203270"/>